<dbReference type="Gene3D" id="3.20.130.10">
    <property type="entry name" value="Fe-S hydro-lyase, tartrate dehydratase beta-type, catalytic domain"/>
    <property type="match status" value="1"/>
</dbReference>
<dbReference type="EMBL" id="BARU01026186">
    <property type="protein sequence ID" value="GAH74866.1"/>
    <property type="molecule type" value="Genomic_DNA"/>
</dbReference>
<evidence type="ECO:0000256" key="1">
    <source>
        <dbReference type="ARBA" id="ARBA00008876"/>
    </source>
</evidence>
<sequence length="90" mass="9878">LLKAGLKAMIGKGKRSDNIKKLLKKYKSVYLVSVGGISAYLSTKVKDIKIIAYSDLEAEAVHEIVVEDLPLFVAYDIYGGDIFESALLVE</sequence>
<dbReference type="PANTHER" id="PTHR43351:SF2">
    <property type="entry name" value="L(+)-TARTRATE DEHYDRATASE SUBUNIT BETA-RELATED"/>
    <property type="match status" value="1"/>
</dbReference>
<protein>
    <recommendedName>
        <fullName evidence="3">Fe-S hydro-lyase tartrate dehydratase beta-type catalytic domain-containing protein</fullName>
    </recommendedName>
</protein>
<dbReference type="AlphaFoldDB" id="X1HXG6"/>
<evidence type="ECO:0000256" key="2">
    <source>
        <dbReference type="ARBA" id="ARBA00023239"/>
    </source>
</evidence>
<dbReference type="SUPFAM" id="SSF117457">
    <property type="entry name" value="FumA C-terminal domain-like"/>
    <property type="match status" value="1"/>
</dbReference>
<dbReference type="InterPro" id="IPR036660">
    <property type="entry name" value="Fe-S_hydroAse_TtdB_cat_sf"/>
</dbReference>
<keyword evidence="2" id="KW-0456">Lyase</keyword>
<dbReference type="Pfam" id="PF05683">
    <property type="entry name" value="Fumerase_C"/>
    <property type="match status" value="1"/>
</dbReference>
<proteinExistence type="inferred from homology"/>
<evidence type="ECO:0000259" key="3">
    <source>
        <dbReference type="Pfam" id="PF05683"/>
    </source>
</evidence>
<evidence type="ECO:0000313" key="4">
    <source>
        <dbReference type="EMBL" id="GAH74866.1"/>
    </source>
</evidence>
<dbReference type="InterPro" id="IPR004647">
    <property type="entry name" value="Fe-S_hydro-lyase_TtdB-typ_cat"/>
</dbReference>
<feature type="non-terminal residue" evidence="4">
    <location>
        <position position="1"/>
    </location>
</feature>
<feature type="domain" description="Fe-S hydro-lyase tartrate dehydratase beta-type catalytic" evidence="3">
    <location>
        <begin position="3"/>
        <end position="85"/>
    </location>
</feature>
<name>X1HXG6_9ZZZZ</name>
<comment type="caution">
    <text evidence="4">The sequence shown here is derived from an EMBL/GenBank/DDBJ whole genome shotgun (WGS) entry which is preliminary data.</text>
</comment>
<dbReference type="PANTHER" id="PTHR43351">
    <property type="entry name" value="L(+)-TARTRATE DEHYDRATASE SUBUNIT BETA"/>
    <property type="match status" value="1"/>
</dbReference>
<accession>X1HXG6</accession>
<reference evidence="4" key="1">
    <citation type="journal article" date="2014" name="Front. Microbiol.">
        <title>High frequency of phylogenetically diverse reductive dehalogenase-homologous genes in deep subseafloor sedimentary metagenomes.</title>
        <authorList>
            <person name="Kawai M."/>
            <person name="Futagami T."/>
            <person name="Toyoda A."/>
            <person name="Takaki Y."/>
            <person name="Nishi S."/>
            <person name="Hori S."/>
            <person name="Arai W."/>
            <person name="Tsubouchi T."/>
            <person name="Morono Y."/>
            <person name="Uchiyama I."/>
            <person name="Ito T."/>
            <person name="Fujiyama A."/>
            <person name="Inagaki F."/>
            <person name="Takami H."/>
        </authorList>
    </citation>
    <scope>NUCLEOTIDE SEQUENCE</scope>
    <source>
        <strain evidence="4">Expedition CK06-06</strain>
    </source>
</reference>
<gene>
    <name evidence="4" type="ORF">S03H2_42105</name>
</gene>
<organism evidence="4">
    <name type="scientific">marine sediment metagenome</name>
    <dbReference type="NCBI Taxonomy" id="412755"/>
    <lineage>
        <taxon>unclassified sequences</taxon>
        <taxon>metagenomes</taxon>
        <taxon>ecological metagenomes</taxon>
    </lineage>
</organism>
<dbReference type="GO" id="GO:0016836">
    <property type="term" value="F:hydro-lyase activity"/>
    <property type="evidence" value="ECO:0007669"/>
    <property type="project" value="InterPro"/>
</dbReference>
<comment type="similarity">
    <text evidence="1">Belongs to the class-I fumarase family.</text>
</comment>